<gene>
    <name evidence="3" type="primary">NCS2</name>
    <name evidence="3" type="synonym">CTU2</name>
    <name evidence="4" type="ORF">PHLGIDRAFT_70769</name>
</gene>
<comment type="similarity">
    <text evidence="3">Belongs to the CTU2/NCS2 family.</text>
</comment>
<comment type="function">
    <text evidence="3">Plays a central role in 2-thiolation of mcm(5)S(2)U at tRNA wobble positions of tRNA(Lys), tRNA(Glu) and tRNA(Gln). May act by forming a heterodimer with NCS6 that ligates sulfur from thiocarboxylated URM1 onto the uridine of tRNAs at wobble position. Prior mcm(5) tRNA modification by the elongator complex is required for 2-thiolation. May also be involved in protein urmylation.</text>
</comment>
<dbReference type="HAMAP" id="MF_03054">
    <property type="entry name" value="CTU2"/>
    <property type="match status" value="1"/>
</dbReference>
<evidence type="ECO:0000256" key="2">
    <source>
        <dbReference type="ARBA" id="ARBA00022694"/>
    </source>
</evidence>
<dbReference type="Gene3D" id="3.40.50.620">
    <property type="entry name" value="HUPs"/>
    <property type="match status" value="1"/>
</dbReference>
<evidence type="ECO:0000313" key="4">
    <source>
        <dbReference type="EMBL" id="KIP07671.1"/>
    </source>
</evidence>
<dbReference type="PANTHER" id="PTHR20882:SF14">
    <property type="entry name" value="CYTOPLASMIC TRNA 2-THIOLATION PROTEIN 2"/>
    <property type="match status" value="1"/>
</dbReference>
<organism evidence="4 5">
    <name type="scientific">Phlebiopsis gigantea (strain 11061_1 CR5-6)</name>
    <name type="common">White-rot fungus</name>
    <name type="synonym">Peniophora gigantea</name>
    <dbReference type="NCBI Taxonomy" id="745531"/>
    <lineage>
        <taxon>Eukaryota</taxon>
        <taxon>Fungi</taxon>
        <taxon>Dikarya</taxon>
        <taxon>Basidiomycota</taxon>
        <taxon>Agaricomycotina</taxon>
        <taxon>Agaricomycetes</taxon>
        <taxon>Polyporales</taxon>
        <taxon>Phanerochaetaceae</taxon>
        <taxon>Phlebiopsis</taxon>
    </lineage>
</organism>
<dbReference type="OrthoDB" id="25129at2759"/>
<dbReference type="InterPro" id="IPR014729">
    <property type="entry name" value="Rossmann-like_a/b/a_fold"/>
</dbReference>
<dbReference type="Pfam" id="PF10288">
    <property type="entry name" value="CTU2"/>
    <property type="match status" value="1"/>
</dbReference>
<dbReference type="GO" id="GO:0005829">
    <property type="term" value="C:cytosol"/>
    <property type="evidence" value="ECO:0007669"/>
    <property type="project" value="TreeGrafter"/>
</dbReference>
<comment type="subcellular location">
    <subcellularLocation>
        <location evidence="3">Cytoplasm</location>
    </subcellularLocation>
</comment>
<dbReference type="GO" id="GO:0016779">
    <property type="term" value="F:nucleotidyltransferase activity"/>
    <property type="evidence" value="ECO:0007669"/>
    <property type="project" value="UniProtKB-UniRule"/>
</dbReference>
<name>A0A0C3RZB0_PHLG1</name>
<reference evidence="4 5" key="1">
    <citation type="journal article" date="2014" name="PLoS Genet.">
        <title>Analysis of the Phlebiopsis gigantea genome, transcriptome and secretome provides insight into its pioneer colonization strategies of wood.</title>
        <authorList>
            <person name="Hori C."/>
            <person name="Ishida T."/>
            <person name="Igarashi K."/>
            <person name="Samejima M."/>
            <person name="Suzuki H."/>
            <person name="Master E."/>
            <person name="Ferreira P."/>
            <person name="Ruiz-Duenas F.J."/>
            <person name="Held B."/>
            <person name="Canessa P."/>
            <person name="Larrondo L.F."/>
            <person name="Schmoll M."/>
            <person name="Druzhinina I.S."/>
            <person name="Kubicek C.P."/>
            <person name="Gaskell J.A."/>
            <person name="Kersten P."/>
            <person name="St John F."/>
            <person name="Glasner J."/>
            <person name="Sabat G."/>
            <person name="Splinter BonDurant S."/>
            <person name="Syed K."/>
            <person name="Yadav J."/>
            <person name="Mgbeahuruike A.C."/>
            <person name="Kovalchuk A."/>
            <person name="Asiegbu F.O."/>
            <person name="Lackner G."/>
            <person name="Hoffmeister D."/>
            <person name="Rencoret J."/>
            <person name="Gutierrez A."/>
            <person name="Sun H."/>
            <person name="Lindquist E."/>
            <person name="Barry K."/>
            <person name="Riley R."/>
            <person name="Grigoriev I.V."/>
            <person name="Henrissat B."/>
            <person name="Kues U."/>
            <person name="Berka R.M."/>
            <person name="Martinez A.T."/>
            <person name="Covert S.F."/>
            <person name="Blanchette R.A."/>
            <person name="Cullen D."/>
        </authorList>
    </citation>
    <scope>NUCLEOTIDE SEQUENCE [LARGE SCALE GENOMIC DNA]</scope>
    <source>
        <strain evidence="4 5">11061_1 CR5-6</strain>
    </source>
</reference>
<keyword evidence="2 3" id="KW-0819">tRNA processing</keyword>
<dbReference type="STRING" id="745531.A0A0C3RZB0"/>
<accession>A0A0C3RZB0</accession>
<dbReference type="HOGENOM" id="CLU_024534_4_0_1"/>
<dbReference type="EMBL" id="KN840493">
    <property type="protein sequence ID" value="KIP07671.1"/>
    <property type="molecule type" value="Genomic_DNA"/>
</dbReference>
<dbReference type="AlphaFoldDB" id="A0A0C3RZB0"/>
<dbReference type="GO" id="GO:0032447">
    <property type="term" value="P:protein urmylation"/>
    <property type="evidence" value="ECO:0007669"/>
    <property type="project" value="UniProtKB-UniRule"/>
</dbReference>
<dbReference type="UniPathway" id="UPA00988"/>
<evidence type="ECO:0000256" key="1">
    <source>
        <dbReference type="ARBA" id="ARBA00022490"/>
    </source>
</evidence>
<dbReference type="SUPFAM" id="SSF52402">
    <property type="entry name" value="Adenine nucleotide alpha hydrolases-like"/>
    <property type="match status" value="1"/>
</dbReference>
<keyword evidence="5" id="KW-1185">Reference proteome</keyword>
<dbReference type="Proteomes" id="UP000053257">
    <property type="component" value="Unassembled WGS sequence"/>
</dbReference>
<proteinExistence type="inferred from homology"/>
<dbReference type="GO" id="GO:0000049">
    <property type="term" value="F:tRNA binding"/>
    <property type="evidence" value="ECO:0007669"/>
    <property type="project" value="InterPro"/>
</dbReference>
<comment type="pathway">
    <text evidence="3">tRNA modification; 5-methoxycarbonylmethyl-2-thiouridine-tRNA biosynthesis.</text>
</comment>
<protein>
    <recommendedName>
        <fullName evidence="3">Cytoplasmic tRNA 2-thiolation protein 2</fullName>
    </recommendedName>
</protein>
<dbReference type="GO" id="GO:0016783">
    <property type="term" value="F:sulfurtransferase activity"/>
    <property type="evidence" value="ECO:0007669"/>
    <property type="project" value="TreeGrafter"/>
</dbReference>
<evidence type="ECO:0000256" key="3">
    <source>
        <dbReference type="HAMAP-Rule" id="MF_03054"/>
    </source>
</evidence>
<dbReference type="InterPro" id="IPR019407">
    <property type="entry name" value="CTU2"/>
</dbReference>
<evidence type="ECO:0000313" key="5">
    <source>
        <dbReference type="Proteomes" id="UP000053257"/>
    </source>
</evidence>
<sequence length="493" mass="54399">MSCENPTTDTDALMPRRKKYDKSRTCVKCKENVGNIVVRHAVYCRACFVPLMTFRFRRSLEPFVNAKPDGPRRTALKPLGHLTIGFSGGLGSSVLLNLIHRCYVSPDPALLNQDGGKDHPSKDPVWRKVFVCYVETCDAIPGTKDRTEEIRNLVQGLNGVEFIPLRIQDAFDISWWRKISPKNLPFIPTDASVQSPSSALQAYLGSLPTSTALATTVGMLTRVLLQYTAFQTGSSHLVLGTSLTSLAVSLISSISQGGGFHVKEEAQEEWFPYPVAFAQGQVKSVRIIRPLRDVSTKECAVWAWWARLDVIGREQWEWPGTKPGLGRLTKDFIRGLEKDYPSTVSAIVRTCAKLAPKGETSGRCMLCERPAQAGVQEWKARIAIRSWKEPAHSNTPPSVASADALAPYLCYVCHTTLTSRGTRALPSLFASISTGHTPAVPTWTSSRVTQLHSAAAAQDSFLDVETDEPVVVSRRKMGQEELRQALNGFILED</sequence>
<dbReference type="PANTHER" id="PTHR20882">
    <property type="entry name" value="CYTOPLASMIC TRNA 2-THIOLATION PROTEIN 2"/>
    <property type="match status" value="1"/>
</dbReference>
<keyword evidence="1 3" id="KW-0963">Cytoplasm</keyword>
<dbReference type="GO" id="GO:0002143">
    <property type="term" value="P:tRNA wobble position uridine thiolation"/>
    <property type="evidence" value="ECO:0007669"/>
    <property type="project" value="TreeGrafter"/>
</dbReference>